<accession>A0ABN2R0V4</accession>
<comment type="caution">
    <text evidence="1">The sequence shown here is derived from an EMBL/GenBank/DDBJ whole genome shotgun (WGS) entry which is preliminary data.</text>
</comment>
<organism evidence="1 2">
    <name type="scientific">Amycolatopsis minnesotensis</name>
    <dbReference type="NCBI Taxonomy" id="337894"/>
    <lineage>
        <taxon>Bacteria</taxon>
        <taxon>Bacillati</taxon>
        <taxon>Actinomycetota</taxon>
        <taxon>Actinomycetes</taxon>
        <taxon>Pseudonocardiales</taxon>
        <taxon>Pseudonocardiaceae</taxon>
        <taxon>Amycolatopsis</taxon>
    </lineage>
</organism>
<dbReference type="Proteomes" id="UP001501116">
    <property type="component" value="Unassembled WGS sequence"/>
</dbReference>
<keyword evidence="2" id="KW-1185">Reference proteome</keyword>
<evidence type="ECO:0000313" key="1">
    <source>
        <dbReference type="EMBL" id="GAA1961648.1"/>
    </source>
</evidence>
<gene>
    <name evidence="1" type="ORF">GCM10009754_35800</name>
</gene>
<evidence type="ECO:0008006" key="3">
    <source>
        <dbReference type="Google" id="ProtNLM"/>
    </source>
</evidence>
<sequence length="122" mass="13310">MAPVLAEPSWSLWAHACLTLATRLRKPHGVCIVLDDGSEIACECSFDGILDTGETVWLATPAAGERVEVARLDGVVVDDLPVGAIVHLGTKLDGWTCPRCGSVCYDPRRVREHQCDTCRRDH</sequence>
<evidence type="ECO:0000313" key="2">
    <source>
        <dbReference type="Proteomes" id="UP001501116"/>
    </source>
</evidence>
<protein>
    <recommendedName>
        <fullName evidence="3">DUF35 domain-containing protein</fullName>
    </recommendedName>
</protein>
<name>A0ABN2R0V4_9PSEU</name>
<dbReference type="EMBL" id="BAAANN010000013">
    <property type="protein sequence ID" value="GAA1961648.1"/>
    <property type="molecule type" value="Genomic_DNA"/>
</dbReference>
<proteinExistence type="predicted"/>
<reference evidence="1 2" key="1">
    <citation type="journal article" date="2019" name="Int. J. Syst. Evol. Microbiol.">
        <title>The Global Catalogue of Microorganisms (GCM) 10K type strain sequencing project: providing services to taxonomists for standard genome sequencing and annotation.</title>
        <authorList>
            <consortium name="The Broad Institute Genomics Platform"/>
            <consortium name="The Broad Institute Genome Sequencing Center for Infectious Disease"/>
            <person name="Wu L."/>
            <person name="Ma J."/>
        </authorList>
    </citation>
    <scope>NUCLEOTIDE SEQUENCE [LARGE SCALE GENOMIC DNA]</scope>
    <source>
        <strain evidence="1 2">JCM 14545</strain>
    </source>
</reference>